<keyword evidence="3 11" id="KW-0812">Transmembrane</keyword>
<reference evidence="13 14" key="1">
    <citation type="submission" date="2024-05" db="EMBL/GenBank/DDBJ databases">
        <title>Culex pipiens pipiens assembly and annotation.</title>
        <authorList>
            <person name="Alout H."/>
            <person name="Durand T."/>
        </authorList>
    </citation>
    <scope>NUCLEOTIDE SEQUENCE [LARGE SCALE GENOMIC DNA]</scope>
    <source>
        <strain evidence="13">HA-2024</strain>
        <tissue evidence="13">Whole body</tissue>
    </source>
</reference>
<evidence type="ECO:0000256" key="6">
    <source>
        <dbReference type="ARBA" id="ARBA00023043"/>
    </source>
</evidence>
<keyword evidence="14" id="KW-1185">Reference proteome</keyword>
<organism evidence="13 14">
    <name type="scientific">Culex pipiens pipiens</name>
    <name type="common">Northern house mosquito</name>
    <dbReference type="NCBI Taxonomy" id="38569"/>
    <lineage>
        <taxon>Eukaryota</taxon>
        <taxon>Metazoa</taxon>
        <taxon>Ecdysozoa</taxon>
        <taxon>Arthropoda</taxon>
        <taxon>Hexapoda</taxon>
        <taxon>Insecta</taxon>
        <taxon>Pterygota</taxon>
        <taxon>Neoptera</taxon>
        <taxon>Endopterygota</taxon>
        <taxon>Diptera</taxon>
        <taxon>Nematocera</taxon>
        <taxon>Culicoidea</taxon>
        <taxon>Culicidae</taxon>
        <taxon>Culicinae</taxon>
        <taxon>Culicini</taxon>
        <taxon>Culex</taxon>
        <taxon>Culex</taxon>
    </lineage>
</organism>
<comment type="caution">
    <text evidence="13">The sequence shown here is derived from an EMBL/GenBank/DDBJ whole genome shotgun (WGS) entry which is preliminary data.</text>
</comment>
<evidence type="ECO:0000256" key="5">
    <source>
        <dbReference type="ARBA" id="ARBA00022989"/>
    </source>
</evidence>
<dbReference type="GO" id="GO:0016020">
    <property type="term" value="C:membrane"/>
    <property type="evidence" value="ECO:0007669"/>
    <property type="project" value="UniProtKB-SubCell"/>
</dbReference>
<gene>
    <name evidence="13" type="ORF">pipiens_008810</name>
</gene>
<feature type="transmembrane region" description="Helical" evidence="11">
    <location>
        <begin position="101"/>
        <end position="124"/>
    </location>
</feature>
<dbReference type="Gene3D" id="1.10.287.70">
    <property type="match status" value="1"/>
</dbReference>
<comment type="subcellular location">
    <subcellularLocation>
        <location evidence="1">Membrane</location>
        <topology evidence="1">Multi-pass membrane protein</topology>
    </subcellularLocation>
</comment>
<evidence type="ECO:0000313" key="13">
    <source>
        <dbReference type="EMBL" id="KAL1398632.1"/>
    </source>
</evidence>
<dbReference type="GO" id="GO:0034220">
    <property type="term" value="P:monoatomic ion transmembrane transport"/>
    <property type="evidence" value="ECO:0007669"/>
    <property type="project" value="UniProtKB-KW"/>
</dbReference>
<keyword evidence="7" id="KW-0406">Ion transport</keyword>
<feature type="region of interest" description="Disordered" evidence="10">
    <location>
        <begin position="1"/>
        <end position="25"/>
    </location>
</feature>
<evidence type="ECO:0000256" key="11">
    <source>
        <dbReference type="SAM" id="Phobius"/>
    </source>
</evidence>
<dbReference type="InterPro" id="IPR005821">
    <property type="entry name" value="Ion_trans_dom"/>
</dbReference>
<keyword evidence="2" id="KW-0813">Transport</keyword>
<dbReference type="InterPro" id="IPR052076">
    <property type="entry name" value="TRP_cation_channel"/>
</dbReference>
<evidence type="ECO:0000256" key="1">
    <source>
        <dbReference type="ARBA" id="ARBA00004141"/>
    </source>
</evidence>
<keyword evidence="9" id="KW-0407">Ion channel</keyword>
<evidence type="ECO:0000256" key="4">
    <source>
        <dbReference type="ARBA" id="ARBA00022737"/>
    </source>
</evidence>
<dbReference type="Pfam" id="PF00520">
    <property type="entry name" value="Ion_trans"/>
    <property type="match status" value="1"/>
</dbReference>
<evidence type="ECO:0000313" key="14">
    <source>
        <dbReference type="Proteomes" id="UP001562425"/>
    </source>
</evidence>
<evidence type="ECO:0000256" key="2">
    <source>
        <dbReference type="ARBA" id="ARBA00022448"/>
    </source>
</evidence>
<proteinExistence type="predicted"/>
<evidence type="ECO:0000256" key="7">
    <source>
        <dbReference type="ARBA" id="ARBA00023065"/>
    </source>
</evidence>
<protein>
    <recommendedName>
        <fullName evidence="12">Ion transport domain-containing protein</fullName>
    </recommendedName>
</protein>
<evidence type="ECO:0000256" key="10">
    <source>
        <dbReference type="SAM" id="MobiDB-lite"/>
    </source>
</evidence>
<keyword evidence="8 11" id="KW-0472">Membrane</keyword>
<name>A0ABD1DI32_CULPP</name>
<keyword evidence="4" id="KW-0677">Repeat</keyword>
<dbReference type="PANTHER" id="PTHR47143:SF4">
    <property type="entry name" value="TRANSIENT RECEPTOR POTENTIAL CATION CHANNEL PROTEIN PAINLESS"/>
    <property type="match status" value="1"/>
</dbReference>
<dbReference type="Proteomes" id="UP001562425">
    <property type="component" value="Unassembled WGS sequence"/>
</dbReference>
<feature type="transmembrane region" description="Helical" evidence="11">
    <location>
        <begin position="38"/>
        <end position="57"/>
    </location>
</feature>
<sequence length="343" mass="38924">MPLISNSPEQTPTTKPVTPESTQSDWKPLRFPRWMNPFYLLHMLIPPAIIFLAALSLRHNNRTALAGVILLSGIDNIIHFKMLPWTTLSASIIMLETVSRSLLKILLSYLVLLLSFGVSFHVLLSDNGDSSGNETCGNSFDSFSRLEGSMVKSLVMMIGEFNAQDIPFSKHQYSYLMFLFFVFLVTMVIMNLVNGLAVSDVTELRHNAELDTMASWIKLLHRFENVYSLSFSSFFNRYEPKVIIKTDKDNMIQLIKVKDPKTVGEVRVSMTSNGQQQTKKKAKPIAGTISLRIFPVLKFCHSLHPDVCYALKEIAAENLLQEDAPEYKWDKRAKHEFTCVPVL</sequence>
<evidence type="ECO:0000256" key="3">
    <source>
        <dbReference type="ARBA" id="ARBA00022692"/>
    </source>
</evidence>
<keyword evidence="6" id="KW-0040">ANK repeat</keyword>
<dbReference type="AlphaFoldDB" id="A0ABD1DI32"/>
<evidence type="ECO:0000259" key="12">
    <source>
        <dbReference type="Pfam" id="PF00520"/>
    </source>
</evidence>
<dbReference type="PANTHER" id="PTHR47143">
    <property type="entry name" value="TRANSIENT RECEPTOR POTENTIAL CATION CHANNEL PROTEIN PAINLESS"/>
    <property type="match status" value="1"/>
</dbReference>
<feature type="transmembrane region" description="Helical" evidence="11">
    <location>
        <begin position="175"/>
        <end position="197"/>
    </location>
</feature>
<evidence type="ECO:0000256" key="8">
    <source>
        <dbReference type="ARBA" id="ARBA00023136"/>
    </source>
</evidence>
<feature type="domain" description="Ion transport" evidence="12">
    <location>
        <begin position="85"/>
        <end position="208"/>
    </location>
</feature>
<accession>A0ABD1DI32</accession>
<evidence type="ECO:0000256" key="9">
    <source>
        <dbReference type="ARBA" id="ARBA00023303"/>
    </source>
</evidence>
<keyword evidence="5 11" id="KW-1133">Transmembrane helix</keyword>
<dbReference type="EMBL" id="JBEHCU010005826">
    <property type="protein sequence ID" value="KAL1398632.1"/>
    <property type="molecule type" value="Genomic_DNA"/>
</dbReference>